<feature type="repeat" description="ANK" evidence="3">
    <location>
        <begin position="186"/>
        <end position="218"/>
    </location>
</feature>
<dbReference type="AlphaFoldDB" id="A0ABD0LRQ3"/>
<dbReference type="PROSITE" id="PS50088">
    <property type="entry name" value="ANK_REPEAT"/>
    <property type="match status" value="2"/>
</dbReference>
<dbReference type="InterPro" id="IPR036770">
    <property type="entry name" value="Ankyrin_rpt-contain_sf"/>
</dbReference>
<comment type="caution">
    <text evidence="5">The sequence shown here is derived from an EMBL/GenBank/DDBJ whole genome shotgun (WGS) entry which is preliminary data.</text>
</comment>
<evidence type="ECO:0000256" key="3">
    <source>
        <dbReference type="PROSITE-ProRule" id="PRU00023"/>
    </source>
</evidence>
<accession>A0ABD0LRQ3</accession>
<dbReference type="SUPFAM" id="SSF48403">
    <property type="entry name" value="Ankyrin repeat"/>
    <property type="match status" value="1"/>
</dbReference>
<dbReference type="EMBL" id="JACVVK020000028">
    <property type="protein sequence ID" value="KAK7502012.1"/>
    <property type="molecule type" value="Genomic_DNA"/>
</dbReference>
<dbReference type="SMART" id="SM00248">
    <property type="entry name" value="ANK"/>
    <property type="match status" value="2"/>
</dbReference>
<evidence type="ECO:0000313" key="5">
    <source>
        <dbReference type="EMBL" id="KAK7502012.1"/>
    </source>
</evidence>
<dbReference type="Gene3D" id="1.25.40.20">
    <property type="entry name" value="Ankyrin repeat-containing domain"/>
    <property type="match status" value="1"/>
</dbReference>
<keyword evidence="6" id="KW-1185">Reference proteome</keyword>
<dbReference type="Pfam" id="PF12796">
    <property type="entry name" value="Ank_2"/>
    <property type="match status" value="1"/>
</dbReference>
<sequence length="310" mass="34319">MFQENTPTNDDSETEERCKSSSSSEGEYQVRTEFEIPNFSAISGWNPQPPASLQYMCLLPVPLSLAHMKYSNSEAEQTPFVGKAKVSVTHRQQRLRDFKLGKTTGRSILDEKKLQRAASNDEYETGNSENGCLSESVVELLEVGVDPCCHDSKHRTALHFAASQGNELIVKVLLDKGANPNMKDILGNTPMHLAAVTGHVPVVTLLLKAGTDIKAADRFGRTPLNLAKSRLRMLSDNKTYSSSQLKEEVKQVSEMMKTYLHLSGQPDDSAQVDQLCQQLEHTTTREEVDTVNSLLADFTNMTLQKDSEAG</sequence>
<dbReference type="PANTHER" id="PTHR24171">
    <property type="entry name" value="ANKYRIN REPEAT DOMAIN-CONTAINING PROTEIN 39-RELATED"/>
    <property type="match status" value="1"/>
</dbReference>
<gene>
    <name evidence="5" type="ORF">BaRGS_00006764</name>
</gene>
<keyword evidence="1" id="KW-0677">Repeat</keyword>
<protein>
    <recommendedName>
        <fullName evidence="7">Ankyrin repeat domain-containing protein 54</fullName>
    </recommendedName>
</protein>
<evidence type="ECO:0008006" key="7">
    <source>
        <dbReference type="Google" id="ProtNLM"/>
    </source>
</evidence>
<evidence type="ECO:0000256" key="2">
    <source>
        <dbReference type="ARBA" id="ARBA00023043"/>
    </source>
</evidence>
<evidence type="ECO:0000256" key="1">
    <source>
        <dbReference type="ARBA" id="ARBA00022737"/>
    </source>
</evidence>
<name>A0ABD0LRQ3_9CAEN</name>
<evidence type="ECO:0000256" key="4">
    <source>
        <dbReference type="SAM" id="MobiDB-lite"/>
    </source>
</evidence>
<organism evidence="5 6">
    <name type="scientific">Batillaria attramentaria</name>
    <dbReference type="NCBI Taxonomy" id="370345"/>
    <lineage>
        <taxon>Eukaryota</taxon>
        <taxon>Metazoa</taxon>
        <taxon>Spiralia</taxon>
        <taxon>Lophotrochozoa</taxon>
        <taxon>Mollusca</taxon>
        <taxon>Gastropoda</taxon>
        <taxon>Caenogastropoda</taxon>
        <taxon>Sorbeoconcha</taxon>
        <taxon>Cerithioidea</taxon>
        <taxon>Batillariidae</taxon>
        <taxon>Batillaria</taxon>
    </lineage>
</organism>
<keyword evidence="2 3" id="KW-0040">ANK repeat</keyword>
<dbReference type="PANTHER" id="PTHR24171:SF8">
    <property type="entry name" value="BRCA1-ASSOCIATED RING DOMAIN PROTEIN 1"/>
    <property type="match status" value="1"/>
</dbReference>
<dbReference type="InterPro" id="IPR002110">
    <property type="entry name" value="Ankyrin_rpt"/>
</dbReference>
<reference evidence="5 6" key="1">
    <citation type="journal article" date="2023" name="Sci. Data">
        <title>Genome assembly of the Korean intertidal mud-creeper Batillaria attramentaria.</title>
        <authorList>
            <person name="Patra A.K."/>
            <person name="Ho P.T."/>
            <person name="Jun S."/>
            <person name="Lee S.J."/>
            <person name="Kim Y."/>
            <person name="Won Y.J."/>
        </authorList>
    </citation>
    <scope>NUCLEOTIDE SEQUENCE [LARGE SCALE GENOMIC DNA]</scope>
    <source>
        <strain evidence="5">Wonlab-2016</strain>
    </source>
</reference>
<evidence type="ECO:0000313" key="6">
    <source>
        <dbReference type="Proteomes" id="UP001519460"/>
    </source>
</evidence>
<proteinExistence type="predicted"/>
<dbReference type="Proteomes" id="UP001519460">
    <property type="component" value="Unassembled WGS sequence"/>
</dbReference>
<dbReference type="PROSITE" id="PS50297">
    <property type="entry name" value="ANK_REP_REGION"/>
    <property type="match status" value="2"/>
</dbReference>
<feature type="region of interest" description="Disordered" evidence="4">
    <location>
        <begin position="1"/>
        <end position="29"/>
    </location>
</feature>
<feature type="repeat" description="ANK" evidence="3">
    <location>
        <begin position="153"/>
        <end position="185"/>
    </location>
</feature>